<feature type="region of interest" description="Disordered" evidence="1">
    <location>
        <begin position="191"/>
        <end position="311"/>
    </location>
</feature>
<gene>
    <name evidence="2" type="ORF">GCM10007964_18590</name>
</gene>
<dbReference type="Proteomes" id="UP000645217">
    <property type="component" value="Unassembled WGS sequence"/>
</dbReference>
<dbReference type="AlphaFoldDB" id="A0A917QXW4"/>
<name>A0A917QXW4_9ACTN</name>
<evidence type="ECO:0000313" key="3">
    <source>
        <dbReference type="Proteomes" id="UP000645217"/>
    </source>
</evidence>
<comment type="caution">
    <text evidence="2">The sequence shown here is derived from an EMBL/GenBank/DDBJ whole genome shotgun (WGS) entry which is preliminary data.</text>
</comment>
<feature type="compositionally biased region" description="Low complexity" evidence="1">
    <location>
        <begin position="281"/>
        <end position="294"/>
    </location>
</feature>
<keyword evidence="3" id="KW-1185">Reference proteome</keyword>
<feature type="compositionally biased region" description="Low complexity" evidence="1">
    <location>
        <begin position="246"/>
        <end position="265"/>
    </location>
</feature>
<evidence type="ECO:0000256" key="1">
    <source>
        <dbReference type="SAM" id="MobiDB-lite"/>
    </source>
</evidence>
<feature type="region of interest" description="Disordered" evidence="1">
    <location>
        <begin position="38"/>
        <end position="65"/>
    </location>
</feature>
<protein>
    <submittedName>
        <fullName evidence="2">Uncharacterized protein</fullName>
    </submittedName>
</protein>
<dbReference type="EMBL" id="BMNT01000008">
    <property type="protein sequence ID" value="GGK76062.1"/>
    <property type="molecule type" value="Genomic_DNA"/>
</dbReference>
<sequence length="326" mass="34061">MPSVQRLEDALTGLAGERVTGSLKVGRAGTVYLSGGRVTYVESPSTPGPRDAGTPPGEPPPTEGELQLGVLGATMDAAFFVLAATGARHRFTEGERHRYGDHWYFDVPALFQECRRRRARLDQVWPHPEADSRPVLLAPRTTAQRVVLTPVQWEVLLGADGTATPLDLARRLGRPAYAVLLAVRRFGAAGLLREPPSGTPVTGVGELPKRAGRARPYADRSSAPARPPESGSSAEAMNGQVRAAEPGPRSGQGAAAQPGPEARPGTAPAPQAGTEPEAERGTGTTPGPGEATEALPGLGLGVPAVSGDSTDVSVLIRLRDALERLL</sequence>
<reference evidence="2" key="2">
    <citation type="submission" date="2020-09" db="EMBL/GenBank/DDBJ databases">
        <authorList>
            <person name="Sun Q."/>
            <person name="Ohkuma M."/>
        </authorList>
    </citation>
    <scope>NUCLEOTIDE SEQUENCE</scope>
    <source>
        <strain evidence="2">JCM 13064</strain>
    </source>
</reference>
<organism evidence="2 3">
    <name type="scientific">Sphaerisporangium melleum</name>
    <dbReference type="NCBI Taxonomy" id="321316"/>
    <lineage>
        <taxon>Bacteria</taxon>
        <taxon>Bacillati</taxon>
        <taxon>Actinomycetota</taxon>
        <taxon>Actinomycetes</taxon>
        <taxon>Streptosporangiales</taxon>
        <taxon>Streptosporangiaceae</taxon>
        <taxon>Sphaerisporangium</taxon>
    </lineage>
</organism>
<accession>A0A917QXW4</accession>
<reference evidence="2" key="1">
    <citation type="journal article" date="2014" name="Int. J. Syst. Evol. Microbiol.">
        <title>Complete genome sequence of Corynebacterium casei LMG S-19264T (=DSM 44701T), isolated from a smear-ripened cheese.</title>
        <authorList>
            <consortium name="US DOE Joint Genome Institute (JGI-PGF)"/>
            <person name="Walter F."/>
            <person name="Albersmeier A."/>
            <person name="Kalinowski J."/>
            <person name="Ruckert C."/>
        </authorList>
    </citation>
    <scope>NUCLEOTIDE SEQUENCE</scope>
    <source>
        <strain evidence="2">JCM 13064</strain>
    </source>
</reference>
<evidence type="ECO:0000313" key="2">
    <source>
        <dbReference type="EMBL" id="GGK76062.1"/>
    </source>
</evidence>
<dbReference type="RefSeq" id="WP_189162538.1">
    <property type="nucleotide sequence ID" value="NZ_BMNT01000008.1"/>
</dbReference>
<proteinExistence type="predicted"/>